<dbReference type="Proteomes" id="UP000008061">
    <property type="component" value="Segment"/>
</dbReference>
<feature type="coiled-coil region" evidence="1">
    <location>
        <begin position="1"/>
        <end position="42"/>
    </location>
</feature>
<reference evidence="2 3" key="1">
    <citation type="journal article" date="2012" name="Appl. Environ. Microbiol.">
        <title>Characterization of Two Virulent Phages of Lactobacillus plantarum.</title>
        <authorList>
            <person name="Briggiler Marco M."/>
            <person name="Garneau J.E."/>
            <person name="Tremblay D."/>
            <person name="Quiberoni A."/>
            <person name="Moineau S."/>
        </authorList>
    </citation>
    <scope>NUCLEOTIDE SEQUENCE [LARGE SCALE GENOMIC DNA]</scope>
</reference>
<evidence type="ECO:0000313" key="2">
    <source>
        <dbReference type="EMBL" id="AFU63134.1"/>
    </source>
</evidence>
<protein>
    <submittedName>
        <fullName evidence="2">Uncharacterized protein</fullName>
    </submittedName>
</protein>
<keyword evidence="3" id="KW-1185">Reference proteome</keyword>
<organism evidence="2 3">
    <name type="scientific">Lactobacillus phage ATCC 8014-B2</name>
    <dbReference type="NCBI Taxonomy" id="1225795"/>
    <lineage>
        <taxon>Viruses</taxon>
        <taxon>Duplodnaviria</taxon>
        <taxon>Heunggongvirae</taxon>
        <taxon>Uroviricota</taxon>
        <taxon>Caudoviricetes</taxon>
        <taxon>Tybeckvirinae</taxon>
        <taxon>Douglaswolinvirus</taxon>
        <taxon>Douglaswolinvirus B2</taxon>
    </lineage>
</organism>
<sequence length="50" mass="6056">MTELLEQIWYYQDRVAELEEQSDELKLENDDLRYKISEMESAKDEKQGTN</sequence>
<evidence type="ECO:0000313" key="3">
    <source>
        <dbReference type="Proteomes" id="UP000008061"/>
    </source>
</evidence>
<evidence type="ECO:0000256" key="1">
    <source>
        <dbReference type="SAM" id="Coils"/>
    </source>
</evidence>
<keyword evidence="1" id="KW-0175">Coiled coil</keyword>
<name>K4ID76_9CAUD</name>
<dbReference type="EMBL" id="JX486088">
    <property type="protein sequence ID" value="AFU63134.1"/>
    <property type="molecule type" value="Genomic_DNA"/>
</dbReference>
<proteinExistence type="predicted"/>
<gene>
    <name evidence="2" type="ORF">8014-B2_0067</name>
</gene>
<accession>K4ID76</accession>